<sequence length="426" mass="48649">MPKFLLSLIFICATTFVWAQDSQQEKLEQRKAQIQQEIRDNEKMLQSVKKKEKSAVNVFLIQANKIKLKEKLINTTAKQEKLLSNDMYINQVKVNKLKKELEILKADYAKMILKSYKSRSEQSRAMFILSSESFLQAYKRAQYLKQYTNFRKNQGLEIQSKTAQLVDYNAKLDGQRQVKKKIIAENQKEKQSLEVEKQEQQKLVNSIKKDKNKIIADTKAKQQESRKIDAKIKELIREQIRLANQRAEEERRRRIAEGKASEAEKAEASAPKSYSSDRITLTPEGKILAADFKANRGKLPWPVEKGFISLGYGDQPHPLYPTLTVHNSGVEITTEQGASARAVFEGVVSKVIALSPVNRAVFIQHGDYFTVYQNLSSVSVEQGDKVKVKQVIGKVRTSGDTGKTIIKFLILQNVSNNNPEGWLQNR</sequence>
<protein>
    <recommendedName>
        <fullName evidence="5">M23ase beta-sheet core domain-containing protein</fullName>
    </recommendedName>
</protein>
<dbReference type="InterPro" id="IPR050570">
    <property type="entry name" value="Cell_wall_metabolism_enzyme"/>
</dbReference>
<dbReference type="InterPro" id="IPR016047">
    <property type="entry name" value="M23ase_b-sheet_dom"/>
</dbReference>
<feature type="domain" description="M23ase beta-sheet core" evidence="5">
    <location>
        <begin position="327"/>
        <end position="415"/>
    </location>
</feature>
<dbReference type="CDD" id="cd12797">
    <property type="entry name" value="M23_peptidase"/>
    <property type="match status" value="1"/>
</dbReference>
<feature type="chain" id="PRO_5027074465" description="M23ase beta-sheet core domain-containing protein" evidence="4">
    <location>
        <begin position="20"/>
        <end position="426"/>
    </location>
</feature>
<keyword evidence="1 4" id="KW-0732">Signal</keyword>
<evidence type="ECO:0000313" key="6">
    <source>
        <dbReference type="EMBL" id="CAA9199750.1"/>
    </source>
</evidence>
<evidence type="ECO:0000259" key="5">
    <source>
        <dbReference type="Pfam" id="PF01551"/>
    </source>
</evidence>
<keyword evidence="2" id="KW-0175">Coiled coil</keyword>
<gene>
    <name evidence="6" type="ORF">FLA105534_02776</name>
</gene>
<proteinExistence type="predicted"/>
<dbReference type="Proteomes" id="UP000479938">
    <property type="component" value="Unassembled WGS sequence"/>
</dbReference>
<reference evidence="6 7" key="1">
    <citation type="submission" date="2020-02" db="EMBL/GenBank/DDBJ databases">
        <authorList>
            <person name="Criscuolo A."/>
        </authorList>
    </citation>
    <scope>NUCLEOTIDE SEQUENCE [LARGE SCALE GENOMIC DNA]</scope>
    <source>
        <strain evidence="6">CIP105534</strain>
    </source>
</reference>
<dbReference type="InterPro" id="IPR011055">
    <property type="entry name" value="Dup_hybrid_motif"/>
</dbReference>
<evidence type="ECO:0000256" key="3">
    <source>
        <dbReference type="SAM" id="MobiDB-lite"/>
    </source>
</evidence>
<evidence type="ECO:0000256" key="1">
    <source>
        <dbReference type="ARBA" id="ARBA00022729"/>
    </source>
</evidence>
<dbReference type="EMBL" id="CADCSU010000103">
    <property type="protein sequence ID" value="CAA9199750.1"/>
    <property type="molecule type" value="Genomic_DNA"/>
</dbReference>
<dbReference type="Gene3D" id="6.10.250.3150">
    <property type="match status" value="1"/>
</dbReference>
<dbReference type="GO" id="GO:0004222">
    <property type="term" value="F:metalloendopeptidase activity"/>
    <property type="evidence" value="ECO:0007669"/>
    <property type="project" value="TreeGrafter"/>
</dbReference>
<dbReference type="PANTHER" id="PTHR21666">
    <property type="entry name" value="PEPTIDASE-RELATED"/>
    <property type="match status" value="1"/>
</dbReference>
<evidence type="ECO:0000256" key="4">
    <source>
        <dbReference type="SAM" id="SignalP"/>
    </source>
</evidence>
<feature type="region of interest" description="Disordered" evidence="3">
    <location>
        <begin position="246"/>
        <end position="277"/>
    </location>
</feature>
<dbReference type="PANTHER" id="PTHR21666:SF289">
    <property type="entry name" value="L-ALA--D-GLU ENDOPEPTIDASE"/>
    <property type="match status" value="1"/>
</dbReference>
<evidence type="ECO:0000256" key="2">
    <source>
        <dbReference type="SAM" id="Coils"/>
    </source>
</evidence>
<feature type="compositionally biased region" description="Basic and acidic residues" evidence="3">
    <location>
        <begin position="246"/>
        <end position="267"/>
    </location>
</feature>
<feature type="signal peptide" evidence="4">
    <location>
        <begin position="1"/>
        <end position="19"/>
    </location>
</feature>
<organism evidence="6 7">
    <name type="scientific">Flavobacterium bizetiae</name>
    <dbReference type="NCBI Taxonomy" id="2704140"/>
    <lineage>
        <taxon>Bacteria</taxon>
        <taxon>Pseudomonadati</taxon>
        <taxon>Bacteroidota</taxon>
        <taxon>Flavobacteriia</taxon>
        <taxon>Flavobacteriales</taxon>
        <taxon>Flavobacteriaceae</taxon>
        <taxon>Flavobacterium</taxon>
    </lineage>
</organism>
<dbReference type="RefSeq" id="WP_173971334.1">
    <property type="nucleotide sequence ID" value="NZ_CADCSU010000103.1"/>
</dbReference>
<name>A0A6J4GLE8_9FLAO</name>
<feature type="coiled-coil region" evidence="2">
    <location>
        <begin position="24"/>
        <end position="51"/>
    </location>
</feature>
<dbReference type="Pfam" id="PF01551">
    <property type="entry name" value="Peptidase_M23"/>
    <property type="match status" value="1"/>
</dbReference>
<dbReference type="SUPFAM" id="SSF51261">
    <property type="entry name" value="Duplicated hybrid motif"/>
    <property type="match status" value="1"/>
</dbReference>
<accession>A0A6J4GLE8</accession>
<dbReference type="AlphaFoldDB" id="A0A6J4GLE8"/>
<dbReference type="Gene3D" id="2.70.70.10">
    <property type="entry name" value="Glucose Permease (Domain IIA)"/>
    <property type="match status" value="1"/>
</dbReference>
<evidence type="ECO:0000313" key="7">
    <source>
        <dbReference type="Proteomes" id="UP000479938"/>
    </source>
</evidence>
<keyword evidence="7" id="KW-1185">Reference proteome</keyword>